<accession>A0ABQ9C2M9</accession>
<comment type="caution">
    <text evidence="1">The sequence shown here is derived from an EMBL/GenBank/DDBJ whole genome shotgun (WGS) entry which is preliminary data.</text>
</comment>
<gene>
    <name evidence="1" type="ORF">OIU77_022537</name>
</gene>
<dbReference type="Proteomes" id="UP001141253">
    <property type="component" value="Chromosome 1"/>
</dbReference>
<reference evidence="1" key="1">
    <citation type="submission" date="2022-10" db="EMBL/GenBank/DDBJ databases">
        <authorList>
            <person name="Hyden B.L."/>
            <person name="Feng K."/>
            <person name="Yates T."/>
            <person name="Jawdy S."/>
            <person name="Smart L.B."/>
            <person name="Muchero W."/>
        </authorList>
    </citation>
    <scope>NUCLEOTIDE SEQUENCE</scope>
    <source>
        <tissue evidence="1">Shoot tip</tissue>
    </source>
</reference>
<sequence length="70" mass="7670">MEPRASCYLEVCIFLRKGQQLIIIFMGSGLTNCRQTCSSLLGIRGESGEGKNTWGRGCMHHGSVFVSIGF</sequence>
<proteinExistence type="predicted"/>
<reference evidence="1" key="2">
    <citation type="journal article" date="2023" name="Int. J. Mol. Sci.">
        <title>De Novo Assembly and Annotation of 11 Diverse Shrub Willow (Salix) Genomes Reveals Novel Gene Organization in Sex-Linked Regions.</title>
        <authorList>
            <person name="Hyden B."/>
            <person name="Feng K."/>
            <person name="Yates T.B."/>
            <person name="Jawdy S."/>
            <person name="Cereghino C."/>
            <person name="Smart L.B."/>
            <person name="Muchero W."/>
        </authorList>
    </citation>
    <scope>NUCLEOTIDE SEQUENCE</scope>
    <source>
        <tissue evidence="1">Shoot tip</tissue>
    </source>
</reference>
<name>A0ABQ9C2M9_9ROSI</name>
<dbReference type="EMBL" id="JAPFFI010000005">
    <property type="protein sequence ID" value="KAJ6393076.1"/>
    <property type="molecule type" value="Genomic_DNA"/>
</dbReference>
<evidence type="ECO:0000313" key="2">
    <source>
        <dbReference type="Proteomes" id="UP001141253"/>
    </source>
</evidence>
<evidence type="ECO:0000313" key="1">
    <source>
        <dbReference type="EMBL" id="KAJ6393075.1"/>
    </source>
</evidence>
<dbReference type="EMBL" id="JAPFFI010000005">
    <property type="protein sequence ID" value="KAJ6393075.1"/>
    <property type="molecule type" value="Genomic_DNA"/>
</dbReference>
<organism evidence="1 2">
    <name type="scientific">Salix suchowensis</name>
    <dbReference type="NCBI Taxonomy" id="1278906"/>
    <lineage>
        <taxon>Eukaryota</taxon>
        <taxon>Viridiplantae</taxon>
        <taxon>Streptophyta</taxon>
        <taxon>Embryophyta</taxon>
        <taxon>Tracheophyta</taxon>
        <taxon>Spermatophyta</taxon>
        <taxon>Magnoliopsida</taxon>
        <taxon>eudicotyledons</taxon>
        <taxon>Gunneridae</taxon>
        <taxon>Pentapetalae</taxon>
        <taxon>rosids</taxon>
        <taxon>fabids</taxon>
        <taxon>Malpighiales</taxon>
        <taxon>Salicaceae</taxon>
        <taxon>Saliceae</taxon>
        <taxon>Salix</taxon>
    </lineage>
</organism>
<protein>
    <submittedName>
        <fullName evidence="1">Uncharacterized protein</fullName>
    </submittedName>
</protein>
<keyword evidence="2" id="KW-1185">Reference proteome</keyword>